<feature type="region of interest" description="Disordered" evidence="2">
    <location>
        <begin position="623"/>
        <end position="725"/>
    </location>
</feature>
<feature type="compositionally biased region" description="Polar residues" evidence="2">
    <location>
        <begin position="445"/>
        <end position="470"/>
    </location>
</feature>
<dbReference type="InterPro" id="IPR021109">
    <property type="entry name" value="Peptidase_aspartic_dom_sf"/>
</dbReference>
<feature type="compositionally biased region" description="Basic and acidic residues" evidence="2">
    <location>
        <begin position="433"/>
        <end position="444"/>
    </location>
</feature>
<sequence>MAPTPRIQTLAQRAGRLKTCITRVIDGSKQVLEYVDQWEADRKAACQAAEHENRGHPIPDLTVTTDALNTLISMETQLEGLPQILQDKAAKLVEEAEENNEEWEELENLCKLAVEEREDQRKHLLIAVRAKIEMFRELHDASEETVPPPPLSPQQVLHIMAESIDAPNQEPIVTSPMKYPLYHELHMVNSTGMNGNNSELSTEASQLPERIHDLNLNGTLENQTRAADTPILNSNTLISPELGGLPVGNIAYQPNNMRQKGRQNINENSNYPAAAGFSQSNMNSQSGHVRGNTRNNFNNIVGQPRFEYSEENQQNNCHERNFNGNEHSEHYQQQQIYNRMRYSEYPDHLINQPQYHYQQNQTRQVQGNWNNQQIRGKRCEVCEGDHEITLCNQNNEVVARVCIKIGICPKCRTGGHPVTGCPLLYLEKEQARMNTEKNHEESRNRNQFNDQESNQDNRNSTHQHRANNQPRYAERKNEILERELARHVATIKPFTGVVSEYASFRNIMTDYLDSETVSLAKKQIRTEEKSTAQLIAFGAKREQSKFQGSKTLNNQQGGSNQTVNNEVTAPKSNQKQSTQQPAQSQNQPNIGTQAPYLSNMLPQSQFPYQHQFAQYPYQMNSNHSHFQGHAPTPMSSSPWNPQPSHINYYLHPTGQHQNFTNQQHNGQTGNLNQSQDPRNQLGYHPVPQHNNSPASFGQSQQRSSSKPWFKENGSPPSPKRASESLKLIKETPKMVDKSSADENKSEYPLQTVQNTSINLLVSPSEINSKDNILIKNQENTETSVTDSKLHIIPLASSSVNNTTDTIKALHKNTTPDKSEAQQKNILLVSPSENILFDTTRLYDDAPIVNKEARIHQITHTLQTESFEPTELNVNEEDISLPLTTLQLDNNDQILTLVDTGASITLIADQAAKDLGLKVAQEIKLTVNGYKGKSRSSSNIYEIIIKGGTLEYKTFVAGVPDLPEIRYKTPVFSEEDHKELELYGLTNRDVIPCEEFERKRIGMILGNDILPHFIRGSQRICLPSGRYIELSPFAKMTFPRARHCPVMDTPTKDNKAENNFPFRFPSHRASFFTLPFRLLTLRKSTSVCLRLSSGASFSCGIVARPAGLARQALDARFNVYII</sequence>
<proteinExistence type="predicted"/>
<name>E3N7Z6_CAERE</name>
<dbReference type="InParanoid" id="E3N7Z6"/>
<evidence type="ECO:0000256" key="2">
    <source>
        <dbReference type="SAM" id="MobiDB-lite"/>
    </source>
</evidence>
<keyword evidence="1" id="KW-0175">Coiled coil</keyword>
<evidence type="ECO:0000313" key="4">
    <source>
        <dbReference type="Proteomes" id="UP000008281"/>
    </source>
</evidence>
<dbReference type="Pfam" id="PF13650">
    <property type="entry name" value="Asp_protease_2"/>
    <property type="match status" value="1"/>
</dbReference>
<accession>E3N7Z6</accession>
<organism evidence="4">
    <name type="scientific">Caenorhabditis remanei</name>
    <name type="common">Caenorhabditis vulgaris</name>
    <dbReference type="NCBI Taxonomy" id="31234"/>
    <lineage>
        <taxon>Eukaryota</taxon>
        <taxon>Metazoa</taxon>
        <taxon>Ecdysozoa</taxon>
        <taxon>Nematoda</taxon>
        <taxon>Chromadorea</taxon>
        <taxon>Rhabditida</taxon>
        <taxon>Rhabditina</taxon>
        <taxon>Rhabditomorpha</taxon>
        <taxon>Rhabditoidea</taxon>
        <taxon>Rhabditidae</taxon>
        <taxon>Peloderinae</taxon>
        <taxon>Caenorhabditis</taxon>
    </lineage>
</organism>
<feature type="compositionally biased region" description="Polar residues" evidence="2">
    <location>
        <begin position="688"/>
        <end position="706"/>
    </location>
</feature>
<feature type="compositionally biased region" description="Polar residues" evidence="2">
    <location>
        <begin position="633"/>
        <end position="645"/>
    </location>
</feature>
<dbReference type="Gene3D" id="2.40.70.10">
    <property type="entry name" value="Acid Proteases"/>
    <property type="match status" value="1"/>
</dbReference>
<evidence type="ECO:0000256" key="1">
    <source>
        <dbReference type="SAM" id="Coils"/>
    </source>
</evidence>
<protein>
    <recommendedName>
        <fullName evidence="5">Peptidase A2 domain-containing protein</fullName>
    </recommendedName>
</protein>
<feature type="compositionally biased region" description="Low complexity" evidence="2">
    <location>
        <begin position="572"/>
        <end position="589"/>
    </location>
</feature>
<reference evidence="3" key="1">
    <citation type="submission" date="2007-07" db="EMBL/GenBank/DDBJ databases">
        <title>PCAP assembly of the Caenorhabditis remanei genome.</title>
        <authorList>
            <consortium name="The Caenorhabditis remanei Sequencing Consortium"/>
            <person name="Wilson R.K."/>
        </authorList>
    </citation>
    <scope>NUCLEOTIDE SEQUENCE [LARGE SCALE GENOMIC DNA]</scope>
    <source>
        <strain evidence="3">PB4641</strain>
    </source>
</reference>
<dbReference type="AlphaFoldDB" id="E3N7Z6"/>
<evidence type="ECO:0008006" key="5">
    <source>
        <dbReference type="Google" id="ProtNLM"/>
    </source>
</evidence>
<gene>
    <name evidence="3" type="ORF">CRE_16301</name>
</gene>
<feature type="coiled-coil region" evidence="1">
    <location>
        <begin position="86"/>
        <end position="116"/>
    </location>
</feature>
<feature type="compositionally biased region" description="Polar residues" evidence="2">
    <location>
        <begin position="545"/>
        <end position="571"/>
    </location>
</feature>
<evidence type="ECO:0000313" key="3">
    <source>
        <dbReference type="EMBL" id="EFO89245.1"/>
    </source>
</evidence>
<dbReference type="HOGENOM" id="CLU_280364_0_0_1"/>
<feature type="region of interest" description="Disordered" evidence="2">
    <location>
        <begin position="262"/>
        <end position="300"/>
    </location>
</feature>
<keyword evidence="4" id="KW-1185">Reference proteome</keyword>
<dbReference type="EMBL" id="DS268553">
    <property type="protein sequence ID" value="EFO89245.1"/>
    <property type="molecule type" value="Genomic_DNA"/>
</dbReference>
<feature type="region of interest" description="Disordered" evidence="2">
    <location>
        <begin position="542"/>
        <end position="597"/>
    </location>
</feature>
<dbReference type="eggNOG" id="KOG0017">
    <property type="taxonomic scope" value="Eukaryota"/>
</dbReference>
<feature type="region of interest" description="Disordered" evidence="2">
    <location>
        <begin position="433"/>
        <end position="474"/>
    </location>
</feature>
<dbReference type="Proteomes" id="UP000008281">
    <property type="component" value="Unassembled WGS sequence"/>
</dbReference>
<feature type="compositionally biased region" description="Polar residues" evidence="2">
    <location>
        <begin position="654"/>
        <end position="678"/>
    </location>
</feature>